<dbReference type="Pfam" id="PF02371">
    <property type="entry name" value="Transposase_20"/>
    <property type="match status" value="1"/>
</dbReference>
<proteinExistence type="predicted"/>
<evidence type="ECO:0000259" key="2">
    <source>
        <dbReference type="Pfam" id="PF02371"/>
    </source>
</evidence>
<evidence type="ECO:0000313" key="4">
    <source>
        <dbReference type="Proteomes" id="UP001430172"/>
    </source>
</evidence>
<evidence type="ECO:0000259" key="1">
    <source>
        <dbReference type="Pfam" id="PF01548"/>
    </source>
</evidence>
<gene>
    <name evidence="3" type="ORF">JQN70_19710</name>
</gene>
<dbReference type="InterPro" id="IPR047650">
    <property type="entry name" value="Transpos_IS110"/>
</dbReference>
<dbReference type="PANTHER" id="PTHR33055:SF3">
    <property type="entry name" value="PUTATIVE TRANSPOSASE FOR IS117-RELATED"/>
    <property type="match status" value="1"/>
</dbReference>
<dbReference type="InterPro" id="IPR003346">
    <property type="entry name" value="Transposase_20"/>
</dbReference>
<dbReference type="Pfam" id="PF01548">
    <property type="entry name" value="DEDD_Tnp_IS110"/>
    <property type="match status" value="1"/>
</dbReference>
<feature type="domain" description="Transposase IS110-like N-terminal" evidence="1">
    <location>
        <begin position="6"/>
        <end position="165"/>
    </location>
</feature>
<dbReference type="PANTHER" id="PTHR33055">
    <property type="entry name" value="TRANSPOSASE FOR INSERTION SEQUENCE ELEMENT IS1111A"/>
    <property type="match status" value="1"/>
</dbReference>
<accession>A0ABS2CU02</accession>
<protein>
    <submittedName>
        <fullName evidence="3">IS110 family transposase</fullName>
    </submittedName>
</protein>
<reference evidence="3" key="1">
    <citation type="submission" date="2021-02" db="EMBL/GenBank/DDBJ databases">
        <title>Phycicoccus sp. MQZ13P-5T, whole genome shotgun sequence.</title>
        <authorList>
            <person name="Tuo L."/>
        </authorList>
    </citation>
    <scope>NUCLEOTIDE SEQUENCE</scope>
    <source>
        <strain evidence="3">MQZ13P-5</strain>
    </source>
</reference>
<comment type="caution">
    <text evidence="3">The sequence shown here is derived from an EMBL/GenBank/DDBJ whole genome shotgun (WGS) entry which is preliminary data.</text>
</comment>
<dbReference type="NCBIfam" id="NF033542">
    <property type="entry name" value="transpos_IS110"/>
    <property type="match status" value="1"/>
</dbReference>
<feature type="domain" description="Transposase IS116/IS110/IS902 C-terminal" evidence="2">
    <location>
        <begin position="283"/>
        <end position="367"/>
    </location>
</feature>
<dbReference type="RefSeq" id="WP_204133099.1">
    <property type="nucleotide sequence ID" value="NZ_JAFDVD010000031.1"/>
</dbReference>
<dbReference type="Proteomes" id="UP001430172">
    <property type="component" value="Unassembled WGS sequence"/>
</dbReference>
<organism evidence="3 4">
    <name type="scientific">Phycicoccus sonneratiae</name>
    <dbReference type="NCBI Taxonomy" id="2807628"/>
    <lineage>
        <taxon>Bacteria</taxon>
        <taxon>Bacillati</taxon>
        <taxon>Actinomycetota</taxon>
        <taxon>Actinomycetes</taxon>
        <taxon>Micrococcales</taxon>
        <taxon>Intrasporangiaceae</taxon>
        <taxon>Phycicoccus</taxon>
    </lineage>
</organism>
<evidence type="ECO:0000313" key="3">
    <source>
        <dbReference type="EMBL" id="MBM6402626.1"/>
    </source>
</evidence>
<keyword evidence="4" id="KW-1185">Reference proteome</keyword>
<dbReference type="InterPro" id="IPR002525">
    <property type="entry name" value="Transp_IS110-like_N"/>
</dbReference>
<name>A0ABS2CU02_9MICO</name>
<dbReference type="EMBL" id="JAFDVD010000031">
    <property type="protein sequence ID" value="MBM6402626.1"/>
    <property type="molecule type" value="Genomic_DNA"/>
</dbReference>
<sequence>MTNAIVGIDLGDRKQMVVVTDHDSKVLARRTFRVKAWDLGAALDWAAERAAKAGFASMTVGCEPTGHRWRVLGQLAEQRGMSFVCVQPAVSAWVRKTEDLTSDKTDDKDAVLIARLVAQLRCYLPEPVDETWGRLRHLGTRREQLIEEHVRCVQQVRDLLECVWPAALEAANWPFRSATWVAALAVVVGRDGGNLERTRRHGVARFERAVRKEVTRRGGQRPCLRIVRRLFTALSDNAGVLAHRPAAFERIAWVLADWDHAKASLADTEARMVAVLDELGLTELATSIDGLSAVGAAAILAETGDLTRFTSARAVVKHAGLAPRERKSGTFTGRARVTGAGRPLLRAAAWRAVWGCLQTNRVYAARYRHLTTREHNRLTPTQAQAAVAGAILRQLHFVITHRQAWDPVIAAHGQRAMEVAAA</sequence>